<proteinExistence type="predicted"/>
<reference evidence="2" key="1">
    <citation type="journal article" date="2015" name="Nat. Genet.">
        <title>The genome and transcriptome of the zoonotic hookworm Ancylostoma ceylanicum identify infection-specific gene families.</title>
        <authorList>
            <person name="Schwarz E.M."/>
            <person name="Hu Y."/>
            <person name="Antoshechkin I."/>
            <person name="Miller M.M."/>
            <person name="Sternberg P.W."/>
            <person name="Aroian R.V."/>
        </authorList>
    </citation>
    <scope>NUCLEOTIDE SEQUENCE</scope>
    <source>
        <strain evidence="2">HY135</strain>
    </source>
</reference>
<dbReference type="EMBL" id="JARK01001471">
    <property type="protein sequence ID" value="EYB97977.1"/>
    <property type="molecule type" value="Genomic_DNA"/>
</dbReference>
<dbReference type="AlphaFoldDB" id="A0A016T5M8"/>
<evidence type="ECO:0000313" key="1">
    <source>
        <dbReference type="EMBL" id="EYB97977.1"/>
    </source>
</evidence>
<organism evidence="1 2">
    <name type="scientific">Ancylostoma ceylanicum</name>
    <dbReference type="NCBI Taxonomy" id="53326"/>
    <lineage>
        <taxon>Eukaryota</taxon>
        <taxon>Metazoa</taxon>
        <taxon>Ecdysozoa</taxon>
        <taxon>Nematoda</taxon>
        <taxon>Chromadorea</taxon>
        <taxon>Rhabditida</taxon>
        <taxon>Rhabditina</taxon>
        <taxon>Rhabditomorpha</taxon>
        <taxon>Strongyloidea</taxon>
        <taxon>Ancylostomatidae</taxon>
        <taxon>Ancylostomatinae</taxon>
        <taxon>Ancylostoma</taxon>
    </lineage>
</organism>
<sequence>MNSPLLLSMPLSQQPYSMDRVGCATISDEPTSISRDFNGVSKSAVQNSLEDFYCVTQQPNWSVCRAVCYVSFPLPYWHRRAHRPCFGQLSLGYEFVAGVGTLPQTFARESRG</sequence>
<comment type="caution">
    <text evidence="1">The sequence shown here is derived from an EMBL/GenBank/DDBJ whole genome shotgun (WGS) entry which is preliminary data.</text>
</comment>
<accession>A0A016T5M8</accession>
<gene>
    <name evidence="1" type="primary">Acey_s0135.g1926</name>
    <name evidence="1" type="ORF">Y032_0135g1926</name>
</gene>
<keyword evidence="2" id="KW-1185">Reference proteome</keyword>
<dbReference type="Proteomes" id="UP000024635">
    <property type="component" value="Unassembled WGS sequence"/>
</dbReference>
<name>A0A016T5M8_9BILA</name>
<protein>
    <submittedName>
        <fullName evidence="1">Uncharacterized protein</fullName>
    </submittedName>
</protein>
<evidence type="ECO:0000313" key="2">
    <source>
        <dbReference type="Proteomes" id="UP000024635"/>
    </source>
</evidence>
<dbReference type="OrthoDB" id="10606706at2759"/>